<protein>
    <submittedName>
        <fullName evidence="1">Uncharacterized protein</fullName>
    </submittedName>
</protein>
<organism evidence="1 2">
    <name type="scientific">Inconstantimicrobium porci</name>
    <dbReference type="NCBI Taxonomy" id="2652291"/>
    <lineage>
        <taxon>Bacteria</taxon>
        <taxon>Bacillati</taxon>
        <taxon>Bacillota</taxon>
        <taxon>Clostridia</taxon>
        <taxon>Eubacteriales</taxon>
        <taxon>Clostridiaceae</taxon>
        <taxon>Inconstantimicrobium</taxon>
    </lineage>
</organism>
<sequence length="343" mass="38747">MKKNLAKDTIMAITYSNIVSHDGAQEIKLVTHLGYSLDSIDNDGKLFSSHHYESVNGSTLDKSFEDVLLDKSRNKEPEYYNYYVENFLTDITMNFSTASTIVNDKSSLKSSINDLIKEIKETTSKGASVNFDNLKTKFTVNGVDFTFKELSDASRVFSNAKSILKNPGSTLVYRDYAEMGLVKSKVSSYVQKNLNKEQGDLLKSSMSTKIANVIKGQNEALYNLQGIKIYVNSNNKYYKFQNVAVATNVDYANKIMDVFANIDTNDQNALKSACNQYKSIMTPVYTEYEIYNTANNSALTEILNDDKDTLMNMADENFKIRTLSISEVRAYIKSRENIIDTIR</sequence>
<comment type="caution">
    <text evidence="1">The sequence shown here is derived from an EMBL/GenBank/DDBJ whole genome shotgun (WGS) entry which is preliminary data.</text>
</comment>
<dbReference type="EMBL" id="VULX01000006">
    <property type="protein sequence ID" value="MSR91060.1"/>
    <property type="molecule type" value="Genomic_DNA"/>
</dbReference>
<gene>
    <name evidence="1" type="ORF">FYJ33_06475</name>
</gene>
<evidence type="ECO:0000313" key="1">
    <source>
        <dbReference type="EMBL" id="MSR91060.1"/>
    </source>
</evidence>
<accession>A0A7X2MXW2</accession>
<proteinExistence type="predicted"/>
<keyword evidence="2" id="KW-1185">Reference proteome</keyword>
<name>A0A7X2MXW2_9CLOT</name>
<evidence type="ECO:0000313" key="2">
    <source>
        <dbReference type="Proteomes" id="UP000460287"/>
    </source>
</evidence>
<reference evidence="1 2" key="1">
    <citation type="submission" date="2019-08" db="EMBL/GenBank/DDBJ databases">
        <title>In-depth cultivation of the pig gut microbiome towards novel bacterial diversity and tailored functional studies.</title>
        <authorList>
            <person name="Wylensek D."/>
            <person name="Hitch T.C.A."/>
            <person name="Clavel T."/>
        </authorList>
    </citation>
    <scope>NUCLEOTIDE SEQUENCE [LARGE SCALE GENOMIC DNA]</scope>
    <source>
        <strain evidence="1 2">WCA-383-APC-5B</strain>
    </source>
</reference>
<dbReference type="RefSeq" id="WP_154530939.1">
    <property type="nucleotide sequence ID" value="NZ_VULX01000006.1"/>
</dbReference>
<dbReference type="Proteomes" id="UP000460287">
    <property type="component" value="Unassembled WGS sequence"/>
</dbReference>
<dbReference type="AlphaFoldDB" id="A0A7X2MXW2"/>